<dbReference type="Proteomes" id="UP001139981">
    <property type="component" value="Unassembled WGS sequence"/>
</dbReference>
<organism evidence="1 2">
    <name type="scientific">Coemansia aciculifera</name>
    <dbReference type="NCBI Taxonomy" id="417176"/>
    <lineage>
        <taxon>Eukaryota</taxon>
        <taxon>Fungi</taxon>
        <taxon>Fungi incertae sedis</taxon>
        <taxon>Zoopagomycota</taxon>
        <taxon>Kickxellomycotina</taxon>
        <taxon>Kickxellomycetes</taxon>
        <taxon>Kickxellales</taxon>
        <taxon>Kickxellaceae</taxon>
        <taxon>Coemansia</taxon>
    </lineage>
</organism>
<reference evidence="1" key="1">
    <citation type="submission" date="2022-07" db="EMBL/GenBank/DDBJ databases">
        <title>Phylogenomic reconstructions and comparative analyses of Kickxellomycotina fungi.</title>
        <authorList>
            <person name="Reynolds N.K."/>
            <person name="Stajich J.E."/>
            <person name="Barry K."/>
            <person name="Grigoriev I.V."/>
            <person name="Crous P."/>
            <person name="Smith M.E."/>
        </authorList>
    </citation>
    <scope>NUCLEOTIDE SEQUENCE</scope>
    <source>
        <strain evidence="1">CBS 190363</strain>
    </source>
</reference>
<protein>
    <submittedName>
        <fullName evidence="1">Uncharacterized protein</fullName>
    </submittedName>
</protein>
<proteinExistence type="predicted"/>
<accession>A0ACC1LWF9</accession>
<sequence>MSLQKVGNPITNLPAELLVLIFERLLDARSICQCSEVCRRWHALTSHDAVWSAMLSKHYVDTRAEADLITENAAAAADIASLAPRLKQVYVHWLQRYGGFSDSYTRMRKSTLRLEAWAGDNCPPLLQSLAPGLGWMGSESIPVRELLSVVTDSPAMRDFLIAYHLHDGQKRQRRFLDFGLFGSYDCYGEVCSLSWLSSRMLQVISMGQFKLLVFAWCHTSRNYLGIVVDCLPAHSSQILHHVVQLQPQSYRLVDKGLFGEFFTSYIDDLVSGRYDVHDNIISMLPNRGPYTGTSVSRGIRTTISVMFCPDETPAFRVYRYQISFEVLDIAALGFGSAQLKSRHWLIYYQDGRQTQSSGLGVVGDYPLLTQESPYYRYCSRITDDETEGLALVAFEGFFTMVPGTIDEPEGPEFTLAVPYTDVPIPLEII</sequence>
<gene>
    <name evidence="1" type="ORF">IWW38_004999</name>
</gene>
<dbReference type="EMBL" id="JANBVB010002089">
    <property type="protein sequence ID" value="KAJ2888121.1"/>
    <property type="molecule type" value="Genomic_DNA"/>
</dbReference>
<name>A0ACC1LWF9_9FUNG</name>
<evidence type="ECO:0000313" key="2">
    <source>
        <dbReference type="Proteomes" id="UP001139981"/>
    </source>
</evidence>
<comment type="caution">
    <text evidence="1">The sequence shown here is derived from an EMBL/GenBank/DDBJ whole genome shotgun (WGS) entry which is preliminary data.</text>
</comment>
<keyword evidence="2" id="KW-1185">Reference proteome</keyword>
<evidence type="ECO:0000313" key="1">
    <source>
        <dbReference type="EMBL" id="KAJ2888121.1"/>
    </source>
</evidence>